<feature type="coiled-coil region" evidence="1">
    <location>
        <begin position="423"/>
        <end position="450"/>
    </location>
</feature>
<gene>
    <name evidence="3" type="ORF">Tci_011359</name>
</gene>
<keyword evidence="1" id="KW-0175">Coiled coil</keyword>
<sequence length="708" mass="81676">MTRDDNHDADKAETSNPSQPIPLQTSQLPYTVSSIKLSILKKREYDIWPMKMKHYLCHTDYLIWQVIQNVNGPVSVTTDTNGMIKVLPPKTAKEVVARERERKARTSFLMALLEDHLAKFHKMADAKEIDSWCWCFTLGCKPEFLRSQPSSWSQVALIMRSKPGLDTLSFDDLYNNLRVFERDVKGNFPKDCKAKLNQDSRRRDGGYNGNKARDNSRRPASQDDSKALVTIDGETSADESDSKPVEFTSSDSDSSVETTTFMLAPVDNAPKIVYEPKVWTDALIIKEYESDSDDDSVYNVQENIEKPSFSFTDSVKHVKSPRENVKEKGTPNHYPKVEKQDRHSHTRKGLGYARKSCFVCDSFSHLIRDCDFHEKRMAKQAALPKSKEHGTGQQHIDQFFGVITQLFKSMLVQVAEEVGEAQDYKLENKVDQLEEENRALKEKYFKTTQVNTAAPVENIEKSFKHRRMIADMDEYIEEGQDKAYNLDLQHSEKVVTTAQPTTTAAHVPKAKVQFKDNDKGILIKEPKPLKGQVHIDMDEAFARKLEAELNANINWNDVIEQVNRSKKQDNVVTRYQDLKRKPMTKAQARKNMMIYLKNMAGFKMDFFKGMTYSEIRPIFEKHYNSIQAFLEKVEEEVTVQEEGNKRQEPKNFSDNFLLNIFKIIFEKPNVEANQMLDNVRLEVEEESEMSLELLRLVKRQLNEGYVPE</sequence>
<feature type="compositionally biased region" description="Basic and acidic residues" evidence="2">
    <location>
        <begin position="315"/>
        <end position="343"/>
    </location>
</feature>
<feature type="compositionally biased region" description="Basic and acidic residues" evidence="2">
    <location>
        <begin position="191"/>
        <end position="226"/>
    </location>
</feature>
<feature type="compositionally biased region" description="Low complexity" evidence="2">
    <location>
        <begin position="245"/>
        <end position="256"/>
    </location>
</feature>
<accession>A0A6L2JQN7</accession>
<dbReference type="AlphaFoldDB" id="A0A6L2JQN7"/>
<dbReference type="GO" id="GO:0016301">
    <property type="term" value="F:kinase activity"/>
    <property type="evidence" value="ECO:0007669"/>
    <property type="project" value="UniProtKB-KW"/>
</dbReference>
<organism evidence="3">
    <name type="scientific">Tanacetum cinerariifolium</name>
    <name type="common">Dalmatian daisy</name>
    <name type="synonym">Chrysanthemum cinerariifolium</name>
    <dbReference type="NCBI Taxonomy" id="118510"/>
    <lineage>
        <taxon>Eukaryota</taxon>
        <taxon>Viridiplantae</taxon>
        <taxon>Streptophyta</taxon>
        <taxon>Embryophyta</taxon>
        <taxon>Tracheophyta</taxon>
        <taxon>Spermatophyta</taxon>
        <taxon>Magnoliopsida</taxon>
        <taxon>eudicotyledons</taxon>
        <taxon>Gunneridae</taxon>
        <taxon>Pentapetalae</taxon>
        <taxon>asterids</taxon>
        <taxon>campanulids</taxon>
        <taxon>Asterales</taxon>
        <taxon>Asteraceae</taxon>
        <taxon>Asteroideae</taxon>
        <taxon>Anthemideae</taxon>
        <taxon>Anthemidinae</taxon>
        <taxon>Tanacetum</taxon>
    </lineage>
</organism>
<comment type="caution">
    <text evidence="3">The sequence shown here is derived from an EMBL/GenBank/DDBJ whole genome shotgun (WGS) entry which is preliminary data.</text>
</comment>
<feature type="region of interest" description="Disordered" evidence="2">
    <location>
        <begin position="191"/>
        <end position="256"/>
    </location>
</feature>
<evidence type="ECO:0000256" key="1">
    <source>
        <dbReference type="SAM" id="Coils"/>
    </source>
</evidence>
<feature type="region of interest" description="Disordered" evidence="2">
    <location>
        <begin position="315"/>
        <end position="347"/>
    </location>
</feature>
<feature type="region of interest" description="Disordered" evidence="2">
    <location>
        <begin position="1"/>
        <end position="25"/>
    </location>
</feature>
<protein>
    <submittedName>
        <fullName evidence="3">Xylulose kinase-1</fullName>
    </submittedName>
</protein>
<evidence type="ECO:0000256" key="2">
    <source>
        <dbReference type="SAM" id="MobiDB-lite"/>
    </source>
</evidence>
<evidence type="ECO:0000313" key="3">
    <source>
        <dbReference type="EMBL" id="GEU39381.1"/>
    </source>
</evidence>
<feature type="compositionally biased region" description="Basic and acidic residues" evidence="2">
    <location>
        <begin position="1"/>
        <end position="13"/>
    </location>
</feature>
<keyword evidence="3" id="KW-0808">Transferase</keyword>
<feature type="compositionally biased region" description="Polar residues" evidence="2">
    <location>
        <begin position="14"/>
        <end position="25"/>
    </location>
</feature>
<proteinExistence type="predicted"/>
<keyword evidence="3" id="KW-0418">Kinase</keyword>
<reference evidence="3" key="1">
    <citation type="journal article" date="2019" name="Sci. Rep.">
        <title>Draft genome of Tanacetum cinerariifolium, the natural source of mosquito coil.</title>
        <authorList>
            <person name="Yamashiro T."/>
            <person name="Shiraishi A."/>
            <person name="Satake H."/>
            <person name="Nakayama K."/>
        </authorList>
    </citation>
    <scope>NUCLEOTIDE SEQUENCE</scope>
</reference>
<dbReference type="EMBL" id="BKCJ010001166">
    <property type="protein sequence ID" value="GEU39381.1"/>
    <property type="molecule type" value="Genomic_DNA"/>
</dbReference>
<name>A0A6L2JQN7_TANCI</name>